<feature type="compositionally biased region" description="Low complexity" evidence="1">
    <location>
        <begin position="317"/>
        <end position="329"/>
    </location>
</feature>
<accession>A0A518G5Q4</accession>
<evidence type="ECO:0000256" key="1">
    <source>
        <dbReference type="SAM" id="MobiDB-lite"/>
    </source>
</evidence>
<keyword evidence="4" id="KW-1185">Reference proteome</keyword>
<dbReference type="OrthoDB" id="291981at2"/>
<dbReference type="AlphaFoldDB" id="A0A518G5Q4"/>
<name>A0A518G5Q4_9BACT</name>
<gene>
    <name evidence="3" type="ORF">Q31a_22090</name>
</gene>
<feature type="signal peptide" evidence="2">
    <location>
        <begin position="1"/>
        <end position="27"/>
    </location>
</feature>
<dbReference type="Proteomes" id="UP000318017">
    <property type="component" value="Chromosome"/>
</dbReference>
<feature type="compositionally biased region" description="Polar residues" evidence="1">
    <location>
        <begin position="337"/>
        <end position="366"/>
    </location>
</feature>
<dbReference type="KEGG" id="ahel:Q31a_22090"/>
<proteinExistence type="predicted"/>
<feature type="chain" id="PRO_5022155648" evidence="2">
    <location>
        <begin position="28"/>
        <end position="390"/>
    </location>
</feature>
<protein>
    <submittedName>
        <fullName evidence="3">Uncharacterized protein</fullName>
    </submittedName>
</protein>
<sequence length="390" mass="42258" precursor="true">MQSAFHSLLSILLVLSSLHTVCSQATAVEPIRVEGVSSRDVRNQAIHAVPLHQLNPQAQVLVRDVLDNPSYFRRMPAQEIECDPQMFNFLVRRPEVMVNMWEMMGITNVTAQRRSPASFVADDGAGTSCKADLLFASDNVHVYYGNGVYDGSMSPRRVPGRCVCVLHSQDRGIVDGEPTMAGVMDVFLKLDNLGADILTRTLGPLVAKTADFNFAETAKFMSQISRICTQSPASAQTLAMKLDKVDESVRQEFSSVAAKVSRDKLQRISGPSPGYSSATETPLHERPSANRISQARSPETADEISTAETYASGRTGEQPQASPESSSSALTLMGNPASRQAKSAPSAISLSDTTPHSSPRSETSTAEPLHLSDSPLSPVRPVKSHAFMRR</sequence>
<keyword evidence="2" id="KW-0732">Signal</keyword>
<evidence type="ECO:0000313" key="4">
    <source>
        <dbReference type="Proteomes" id="UP000318017"/>
    </source>
</evidence>
<evidence type="ECO:0000256" key="2">
    <source>
        <dbReference type="SAM" id="SignalP"/>
    </source>
</evidence>
<evidence type="ECO:0000313" key="3">
    <source>
        <dbReference type="EMBL" id="QDV23899.1"/>
    </source>
</evidence>
<organism evidence="3 4">
    <name type="scientific">Aureliella helgolandensis</name>
    <dbReference type="NCBI Taxonomy" id="2527968"/>
    <lineage>
        <taxon>Bacteria</taxon>
        <taxon>Pseudomonadati</taxon>
        <taxon>Planctomycetota</taxon>
        <taxon>Planctomycetia</taxon>
        <taxon>Pirellulales</taxon>
        <taxon>Pirellulaceae</taxon>
        <taxon>Aureliella</taxon>
    </lineage>
</organism>
<dbReference type="EMBL" id="CP036298">
    <property type="protein sequence ID" value="QDV23899.1"/>
    <property type="molecule type" value="Genomic_DNA"/>
</dbReference>
<feature type="region of interest" description="Disordered" evidence="1">
    <location>
        <begin position="260"/>
        <end position="390"/>
    </location>
</feature>
<dbReference type="RefSeq" id="WP_145077157.1">
    <property type="nucleotide sequence ID" value="NZ_CP036298.1"/>
</dbReference>
<reference evidence="3 4" key="1">
    <citation type="submission" date="2019-02" db="EMBL/GenBank/DDBJ databases">
        <title>Deep-cultivation of Planctomycetes and their phenomic and genomic characterization uncovers novel biology.</title>
        <authorList>
            <person name="Wiegand S."/>
            <person name="Jogler M."/>
            <person name="Boedeker C."/>
            <person name="Pinto D."/>
            <person name="Vollmers J."/>
            <person name="Rivas-Marin E."/>
            <person name="Kohn T."/>
            <person name="Peeters S.H."/>
            <person name="Heuer A."/>
            <person name="Rast P."/>
            <person name="Oberbeckmann S."/>
            <person name="Bunk B."/>
            <person name="Jeske O."/>
            <person name="Meyerdierks A."/>
            <person name="Storesund J.E."/>
            <person name="Kallscheuer N."/>
            <person name="Luecker S."/>
            <person name="Lage O.M."/>
            <person name="Pohl T."/>
            <person name="Merkel B.J."/>
            <person name="Hornburger P."/>
            <person name="Mueller R.-W."/>
            <person name="Bruemmer F."/>
            <person name="Labrenz M."/>
            <person name="Spormann A.M."/>
            <person name="Op den Camp H."/>
            <person name="Overmann J."/>
            <person name="Amann R."/>
            <person name="Jetten M.S.M."/>
            <person name="Mascher T."/>
            <person name="Medema M.H."/>
            <person name="Devos D.P."/>
            <person name="Kaster A.-K."/>
            <person name="Ovreas L."/>
            <person name="Rohde M."/>
            <person name="Galperin M.Y."/>
            <person name="Jogler C."/>
        </authorList>
    </citation>
    <scope>NUCLEOTIDE SEQUENCE [LARGE SCALE GENOMIC DNA]</scope>
    <source>
        <strain evidence="3 4">Q31a</strain>
    </source>
</reference>